<comment type="similarity">
    <text evidence="2 6">Belongs to the glycosyl hydrolase 28 family.</text>
</comment>
<accession>A0A444ZB66</accession>
<keyword evidence="4 6" id="KW-0378">Hydrolase</keyword>
<sequence>MLLGSAITKKRKQVNKANIVNFRYRHAKIVYAFRDEISFRRHHCPSDQLSETQLPFEFTPSKQIPKEGPSFLTHSLHNLGFRSSNPSENQCWQTPDSPPPAKSNSVFAMMVDTSTLGRFHHQRLEFKRCLPAIITSHRTLFTVLWIAAFASVFIWQRNVVVGGFFLFGRTLPPRPIPKLRPVVFNLTDFGGVGDGVTLNTEAFERAVSAISKLGKKGGGQLNVPPGRWLTAPFNLTSHMTLFVAQDAVILGLDDEKYWPLMPPLPSYGYGREHPGPRYGSLIHGQNLKDIVITGHNGTINGQGQTWWKKYRQKRLNHTRGPLVQIMWSSDIVIANITLRDSPFWTLHPYDCKNITIRNVTILAPDMLIEDCYISTGDDAIAIKSGWDQYGIAYGRPSMNIMIRNLVVRSVVSAGVSIGSEMSGGVSNVTVENILVWGSRRAVRIKTAPGRGGYVRHITYRNLTFDNVRVGIVIKTDYNEHPDDGYDPSALPVLKDISFTTVHGQGVRVPVRIHGSEEIPVRNVTFRDMSVGLTYKKKHIFQCAFVQGRVIGTIFPAPCENLDRYNEHGQLVKHSASQNKRNKGESGLGKV</sequence>
<evidence type="ECO:0000256" key="2">
    <source>
        <dbReference type="ARBA" id="ARBA00008834"/>
    </source>
</evidence>
<dbReference type="InterPro" id="IPR051801">
    <property type="entry name" value="GH28_Enzymes"/>
</dbReference>
<feature type="region of interest" description="Disordered" evidence="7">
    <location>
        <begin position="570"/>
        <end position="590"/>
    </location>
</feature>
<evidence type="ECO:0000313" key="8">
    <source>
        <dbReference type="EMBL" id="RYR11348.1"/>
    </source>
</evidence>
<evidence type="ECO:0000256" key="1">
    <source>
        <dbReference type="ARBA" id="ARBA00004191"/>
    </source>
</evidence>
<protein>
    <recommendedName>
        <fullName evidence="10">Pectate lyase superfamily protein domain-containing protein</fullName>
    </recommendedName>
</protein>
<dbReference type="PANTHER" id="PTHR31339">
    <property type="entry name" value="PECTIN LYASE-RELATED"/>
    <property type="match status" value="1"/>
</dbReference>
<dbReference type="InterPro" id="IPR006626">
    <property type="entry name" value="PbH1"/>
</dbReference>
<evidence type="ECO:0000256" key="4">
    <source>
        <dbReference type="ARBA" id="ARBA00022801"/>
    </source>
</evidence>
<dbReference type="Gene3D" id="2.160.20.10">
    <property type="entry name" value="Single-stranded right-handed beta-helix, Pectin lyase-like"/>
    <property type="match status" value="1"/>
</dbReference>
<proteinExistence type="inferred from homology"/>
<dbReference type="SUPFAM" id="SSF51126">
    <property type="entry name" value="Pectin lyase-like"/>
    <property type="match status" value="1"/>
</dbReference>
<dbReference type="GO" id="GO:0005975">
    <property type="term" value="P:carbohydrate metabolic process"/>
    <property type="evidence" value="ECO:0007669"/>
    <property type="project" value="InterPro"/>
</dbReference>
<evidence type="ECO:0000313" key="9">
    <source>
        <dbReference type="Proteomes" id="UP000289738"/>
    </source>
</evidence>
<name>A0A444ZB66_ARAHY</name>
<keyword evidence="3" id="KW-0134">Cell wall</keyword>
<dbReference type="InterPro" id="IPR011050">
    <property type="entry name" value="Pectin_lyase_fold/virulence"/>
</dbReference>
<keyword evidence="9" id="KW-1185">Reference proteome</keyword>
<dbReference type="STRING" id="3818.A0A444ZB66"/>
<keyword evidence="3" id="KW-0964">Secreted</keyword>
<evidence type="ECO:0000256" key="3">
    <source>
        <dbReference type="ARBA" id="ARBA00022512"/>
    </source>
</evidence>
<dbReference type="GO" id="GO:0004650">
    <property type="term" value="F:polygalacturonase activity"/>
    <property type="evidence" value="ECO:0007669"/>
    <property type="project" value="InterPro"/>
</dbReference>
<dbReference type="InterPro" id="IPR000743">
    <property type="entry name" value="Glyco_hydro_28"/>
</dbReference>
<dbReference type="SMART" id="SM00710">
    <property type="entry name" value="PbH1"/>
    <property type="match status" value="6"/>
</dbReference>
<dbReference type="InterPro" id="IPR012334">
    <property type="entry name" value="Pectin_lyas_fold"/>
</dbReference>
<dbReference type="PANTHER" id="PTHR31339:SF44">
    <property type="entry name" value="PECTIN LYASE-LIKE SUPERFAMILY PROTEIN"/>
    <property type="match status" value="1"/>
</dbReference>
<comment type="caution">
    <text evidence="8">The sequence shown here is derived from an EMBL/GenBank/DDBJ whole genome shotgun (WGS) entry which is preliminary data.</text>
</comment>
<evidence type="ECO:0000256" key="5">
    <source>
        <dbReference type="ARBA" id="ARBA00023295"/>
    </source>
</evidence>
<evidence type="ECO:0000256" key="6">
    <source>
        <dbReference type="RuleBase" id="RU361169"/>
    </source>
</evidence>
<evidence type="ECO:0000256" key="7">
    <source>
        <dbReference type="SAM" id="MobiDB-lite"/>
    </source>
</evidence>
<gene>
    <name evidence="8" type="ORF">Ahy_B04g068903</name>
</gene>
<evidence type="ECO:0008006" key="10">
    <source>
        <dbReference type="Google" id="ProtNLM"/>
    </source>
</evidence>
<keyword evidence="5 6" id="KW-0326">Glycosidase</keyword>
<dbReference type="Proteomes" id="UP000289738">
    <property type="component" value="Chromosome B04"/>
</dbReference>
<organism evidence="8 9">
    <name type="scientific">Arachis hypogaea</name>
    <name type="common">Peanut</name>
    <dbReference type="NCBI Taxonomy" id="3818"/>
    <lineage>
        <taxon>Eukaryota</taxon>
        <taxon>Viridiplantae</taxon>
        <taxon>Streptophyta</taxon>
        <taxon>Embryophyta</taxon>
        <taxon>Tracheophyta</taxon>
        <taxon>Spermatophyta</taxon>
        <taxon>Magnoliopsida</taxon>
        <taxon>eudicotyledons</taxon>
        <taxon>Gunneridae</taxon>
        <taxon>Pentapetalae</taxon>
        <taxon>rosids</taxon>
        <taxon>fabids</taxon>
        <taxon>Fabales</taxon>
        <taxon>Fabaceae</taxon>
        <taxon>Papilionoideae</taxon>
        <taxon>50 kb inversion clade</taxon>
        <taxon>dalbergioids sensu lato</taxon>
        <taxon>Dalbergieae</taxon>
        <taxon>Pterocarpus clade</taxon>
        <taxon>Arachis</taxon>
    </lineage>
</organism>
<dbReference type="Pfam" id="PF00295">
    <property type="entry name" value="Glyco_hydro_28"/>
    <property type="match status" value="1"/>
</dbReference>
<reference evidence="8 9" key="1">
    <citation type="submission" date="2019-01" db="EMBL/GenBank/DDBJ databases">
        <title>Sequencing of cultivated peanut Arachis hypogaea provides insights into genome evolution and oil improvement.</title>
        <authorList>
            <person name="Chen X."/>
        </authorList>
    </citation>
    <scope>NUCLEOTIDE SEQUENCE [LARGE SCALE GENOMIC DNA]</scope>
    <source>
        <strain evidence="9">cv. Fuhuasheng</strain>
        <tissue evidence="8">Leaves</tissue>
    </source>
</reference>
<comment type="subcellular location">
    <subcellularLocation>
        <location evidence="1">Secreted</location>
        <location evidence="1">Cell wall</location>
    </subcellularLocation>
</comment>
<dbReference type="AlphaFoldDB" id="A0A444ZB66"/>
<dbReference type="EMBL" id="SDMP01000014">
    <property type="protein sequence ID" value="RYR11348.1"/>
    <property type="molecule type" value="Genomic_DNA"/>
</dbReference>